<evidence type="ECO:0000256" key="2">
    <source>
        <dbReference type="ARBA" id="ARBA00022737"/>
    </source>
</evidence>
<comment type="caution">
    <text evidence="5">The sequence shown here is derived from an EMBL/GenBank/DDBJ whole genome shotgun (WGS) entry which is preliminary data.</text>
</comment>
<dbReference type="FunFam" id="1.25.40.10:FF:000031">
    <property type="entry name" value="Pentatricopeptide repeat-containing protein mitochondrial"/>
    <property type="match status" value="1"/>
</dbReference>
<reference evidence="5 6" key="1">
    <citation type="journal article" date="2017" name="Nat. Commun.">
        <title>Genome assembly with in vitro proximity ligation data and whole-genome triplication in lettuce.</title>
        <authorList>
            <person name="Reyes-Chin-Wo S."/>
            <person name="Wang Z."/>
            <person name="Yang X."/>
            <person name="Kozik A."/>
            <person name="Arikit S."/>
            <person name="Song C."/>
            <person name="Xia L."/>
            <person name="Froenicke L."/>
            <person name="Lavelle D.O."/>
            <person name="Truco M.J."/>
            <person name="Xia R."/>
            <person name="Zhu S."/>
            <person name="Xu C."/>
            <person name="Xu H."/>
            <person name="Xu X."/>
            <person name="Cox K."/>
            <person name="Korf I."/>
            <person name="Meyers B.C."/>
            <person name="Michelmore R.W."/>
        </authorList>
    </citation>
    <scope>NUCLEOTIDE SEQUENCE [LARGE SCALE GENOMIC DNA]</scope>
    <source>
        <strain evidence="6">cv. Salinas</strain>
        <tissue evidence="5">Seedlings</tissue>
    </source>
</reference>
<dbReference type="PANTHER" id="PTHR47926:SF414">
    <property type="entry name" value="PENTATRICOPEPTIDE REPEAT-CONTAINING PROTEIN DOT4, CHLOROPLASTIC-LIKE"/>
    <property type="match status" value="1"/>
</dbReference>
<evidence type="ECO:0000256" key="1">
    <source>
        <dbReference type="ARBA" id="ARBA00006643"/>
    </source>
</evidence>
<feature type="repeat" description="PPR" evidence="3">
    <location>
        <begin position="282"/>
        <end position="316"/>
    </location>
</feature>
<evidence type="ECO:0000256" key="3">
    <source>
        <dbReference type="PROSITE-ProRule" id="PRU00708"/>
    </source>
</evidence>
<dbReference type="InterPro" id="IPR046960">
    <property type="entry name" value="PPR_At4g14850-like_plant"/>
</dbReference>
<gene>
    <name evidence="5" type="ORF">LSAT_V11C200081480</name>
</gene>
<protein>
    <recommendedName>
        <fullName evidence="4">DYW domain-containing protein</fullName>
    </recommendedName>
</protein>
<dbReference type="GO" id="GO:0003723">
    <property type="term" value="F:RNA binding"/>
    <property type="evidence" value="ECO:0007669"/>
    <property type="project" value="InterPro"/>
</dbReference>
<dbReference type="FunFam" id="1.25.40.10:FF:000366">
    <property type="entry name" value="Pentatricopeptide (PPR) repeat-containing protein"/>
    <property type="match status" value="1"/>
</dbReference>
<dbReference type="FunFam" id="1.25.40.10:FF:000285">
    <property type="entry name" value="Pentatricopeptide repeat-containing protein, chloroplastic"/>
    <property type="match status" value="1"/>
</dbReference>
<dbReference type="NCBIfam" id="TIGR00756">
    <property type="entry name" value="PPR"/>
    <property type="match status" value="5"/>
</dbReference>
<dbReference type="Pfam" id="PF20431">
    <property type="entry name" value="E_motif"/>
    <property type="match status" value="1"/>
</dbReference>
<keyword evidence="6" id="KW-1185">Reference proteome</keyword>
<feature type="repeat" description="PPR" evidence="3">
    <location>
        <begin position="149"/>
        <end position="183"/>
    </location>
</feature>
<dbReference type="AlphaFoldDB" id="A0A9R1WEF6"/>
<dbReference type="FunFam" id="1.25.40.10:FF:000442">
    <property type="entry name" value="Pentatricopeptide repeat-containing protein At3g49710"/>
    <property type="match status" value="1"/>
</dbReference>
<feature type="repeat" description="PPR" evidence="3">
    <location>
        <begin position="383"/>
        <end position="417"/>
    </location>
</feature>
<dbReference type="Proteomes" id="UP000235145">
    <property type="component" value="Unassembled WGS sequence"/>
</dbReference>
<dbReference type="Pfam" id="PF13041">
    <property type="entry name" value="PPR_2"/>
    <property type="match status" value="2"/>
</dbReference>
<evidence type="ECO:0000313" key="6">
    <source>
        <dbReference type="Proteomes" id="UP000235145"/>
    </source>
</evidence>
<evidence type="ECO:0000313" key="5">
    <source>
        <dbReference type="EMBL" id="KAJ0220793.1"/>
    </source>
</evidence>
<keyword evidence="2" id="KW-0677">Repeat</keyword>
<dbReference type="SUPFAM" id="SSF48452">
    <property type="entry name" value="TPR-like"/>
    <property type="match status" value="1"/>
</dbReference>
<evidence type="ECO:0000259" key="4">
    <source>
        <dbReference type="Pfam" id="PF14432"/>
    </source>
</evidence>
<organism evidence="5 6">
    <name type="scientific">Lactuca sativa</name>
    <name type="common">Garden lettuce</name>
    <dbReference type="NCBI Taxonomy" id="4236"/>
    <lineage>
        <taxon>Eukaryota</taxon>
        <taxon>Viridiplantae</taxon>
        <taxon>Streptophyta</taxon>
        <taxon>Embryophyta</taxon>
        <taxon>Tracheophyta</taxon>
        <taxon>Spermatophyta</taxon>
        <taxon>Magnoliopsida</taxon>
        <taxon>eudicotyledons</taxon>
        <taxon>Gunneridae</taxon>
        <taxon>Pentapetalae</taxon>
        <taxon>asterids</taxon>
        <taxon>campanulids</taxon>
        <taxon>Asterales</taxon>
        <taxon>Asteraceae</taxon>
        <taxon>Cichorioideae</taxon>
        <taxon>Cichorieae</taxon>
        <taxon>Lactucinae</taxon>
        <taxon>Lactuca</taxon>
    </lineage>
</organism>
<feature type="repeat" description="PPR" evidence="3">
    <location>
        <begin position="118"/>
        <end position="148"/>
    </location>
</feature>
<dbReference type="Pfam" id="PF14432">
    <property type="entry name" value="DYW_deaminase"/>
    <property type="match status" value="1"/>
</dbReference>
<comment type="similarity">
    <text evidence="1">Belongs to the PPR family. PCMP-H subfamily.</text>
</comment>
<dbReference type="InterPro" id="IPR046848">
    <property type="entry name" value="E_motif"/>
</dbReference>
<dbReference type="PROSITE" id="PS51375">
    <property type="entry name" value="PPR"/>
    <property type="match status" value="4"/>
</dbReference>
<feature type="domain" description="DYW" evidence="4">
    <location>
        <begin position="598"/>
        <end position="690"/>
    </location>
</feature>
<name>A0A9R1WEF6_LACSA</name>
<accession>A0A9R1WEF6</accession>
<dbReference type="Pfam" id="PF12854">
    <property type="entry name" value="PPR_1"/>
    <property type="match status" value="1"/>
</dbReference>
<dbReference type="OrthoDB" id="185373at2759"/>
<dbReference type="InterPro" id="IPR011990">
    <property type="entry name" value="TPR-like_helical_dom_sf"/>
</dbReference>
<dbReference type="Pfam" id="PF01535">
    <property type="entry name" value="PPR"/>
    <property type="match status" value="4"/>
</dbReference>
<dbReference type="GO" id="GO:0008270">
    <property type="term" value="F:zinc ion binding"/>
    <property type="evidence" value="ECO:0007669"/>
    <property type="project" value="InterPro"/>
</dbReference>
<dbReference type="InterPro" id="IPR002885">
    <property type="entry name" value="PPR_rpt"/>
</dbReference>
<dbReference type="GO" id="GO:0009451">
    <property type="term" value="P:RNA modification"/>
    <property type="evidence" value="ECO:0007669"/>
    <property type="project" value="InterPro"/>
</dbReference>
<sequence>MRLTRGHFRAIIDCTERAISTSSDTLLKSPNLEKTFFKSQNSEDNLVKRLCRENKHEEAIINLCELHRLTEAIQVLDHMERPSPLVYSNLLKLCLQQKAVEATKRVHTHIKRSGFFPGASSLNRIIDCYCKCGSLVDARIVFDEMQEKDVCSWNTMVSGYTKAGRLKDARNLFDEMPERDNFSWNAIISGYVRHDLPNGALQLCRTMLQDYNVKLNKFTVCSALAASSATQSLIIGKEIHGHIMRTGIDSDAAVWSALSDMYGNCGSLDEARHIFDKTSDKDVVTWTSMIDRYFKHGKREQGFLLFSNLLKSGNKPNEFTFAGILDACAHHNTESLGKQIHGYMTRIGFNQSSFAASALVNMYCKCGNIEAADKVFKWIPKPDLASWTSLINGYAQNGKPEEALKLFDSLLDTGIKPDHITFVGVLSACTHSGLVDKGVEYFNSIKQKHGLDYTIDHYACVVDLLSRSGRFIEAEEIIKKMPMKPDKFLWGSVLAGCRIHGNLDLAKQAAKVLFKIEPENAATYVTLSNIYAAAGKWGEVADIRKMMDVNRVVKKPGRSWTEIKRKVYTFLMGDTSNPRLKEIHELLGELQKKMREEGYVPKIDHVLHDVEEEQKEENLSYHSEKLAIAFAILVTPPGTMIKVFKNLRTCVDCHTAIKYISKIESRKIVVRDSSRFHCFEGGSCSCKDYW</sequence>
<dbReference type="Gene3D" id="1.25.40.10">
    <property type="entry name" value="Tetratricopeptide repeat domain"/>
    <property type="match status" value="5"/>
</dbReference>
<dbReference type="PANTHER" id="PTHR47926">
    <property type="entry name" value="PENTATRICOPEPTIDE REPEAT-CONTAINING PROTEIN"/>
    <property type="match status" value="1"/>
</dbReference>
<proteinExistence type="inferred from homology"/>
<dbReference type="InterPro" id="IPR032867">
    <property type="entry name" value="DYW_dom"/>
</dbReference>
<dbReference type="EMBL" id="NBSK02000002">
    <property type="protein sequence ID" value="KAJ0220793.1"/>
    <property type="molecule type" value="Genomic_DNA"/>
</dbReference>